<accession>A0ACC0UPU7</accession>
<comment type="caution">
    <text evidence="1">The sequence shown here is derived from an EMBL/GenBank/DDBJ whole genome shotgun (WGS) entry which is preliminary data.</text>
</comment>
<name>A0ACC0UPU7_9HYPO</name>
<reference evidence="1" key="1">
    <citation type="submission" date="2022-10" db="EMBL/GenBank/DDBJ databases">
        <title>Complete Genome of Trichothecium roseum strain YXFP-22015, a Plant Pathogen Isolated from Citrus.</title>
        <authorList>
            <person name="Wang Y."/>
            <person name="Zhu L."/>
        </authorList>
    </citation>
    <scope>NUCLEOTIDE SEQUENCE</scope>
    <source>
        <strain evidence="1">YXFP-22015</strain>
    </source>
</reference>
<evidence type="ECO:0000313" key="2">
    <source>
        <dbReference type="Proteomes" id="UP001163324"/>
    </source>
</evidence>
<dbReference type="EMBL" id="CM047950">
    <property type="protein sequence ID" value="KAI9896018.1"/>
    <property type="molecule type" value="Genomic_DNA"/>
</dbReference>
<dbReference type="Proteomes" id="UP001163324">
    <property type="component" value="Chromosome 11"/>
</dbReference>
<keyword evidence="2" id="KW-1185">Reference proteome</keyword>
<sequence>MPSDKDRLYVALYARGGAPTMPELEDTYHWALVVGPKTEDGSSRGARFHAKETMTVVGTPPVVRSIWEYEKRESSMLPTSMLLVRVMIGKIEDRNKLESLLSAIPVRPEIQGWNCVSWVKEAIETVLQDKKALGTVPENANWLFIRDTAMQYVEKKKAAHRFDGQGNFDQNKAATWDMIEGLERIP</sequence>
<evidence type="ECO:0000313" key="1">
    <source>
        <dbReference type="EMBL" id="KAI9896018.1"/>
    </source>
</evidence>
<proteinExistence type="predicted"/>
<organism evidence="1 2">
    <name type="scientific">Trichothecium roseum</name>
    <dbReference type="NCBI Taxonomy" id="47278"/>
    <lineage>
        <taxon>Eukaryota</taxon>
        <taxon>Fungi</taxon>
        <taxon>Dikarya</taxon>
        <taxon>Ascomycota</taxon>
        <taxon>Pezizomycotina</taxon>
        <taxon>Sordariomycetes</taxon>
        <taxon>Hypocreomycetidae</taxon>
        <taxon>Hypocreales</taxon>
        <taxon>Hypocreales incertae sedis</taxon>
        <taxon>Trichothecium</taxon>
    </lineage>
</organism>
<gene>
    <name evidence="1" type="ORF">N3K66_009087</name>
</gene>
<protein>
    <submittedName>
        <fullName evidence="1">Uncharacterized protein</fullName>
    </submittedName>
</protein>